<protein>
    <submittedName>
        <fullName evidence="1">Uncharacterized protein</fullName>
    </submittedName>
</protein>
<evidence type="ECO:0000313" key="2">
    <source>
        <dbReference type="Proteomes" id="UP000198748"/>
    </source>
</evidence>
<proteinExistence type="predicted"/>
<keyword evidence="2" id="KW-1185">Reference proteome</keyword>
<dbReference type="EMBL" id="FNAN01000003">
    <property type="protein sequence ID" value="SDE08432.1"/>
    <property type="molecule type" value="Genomic_DNA"/>
</dbReference>
<dbReference type="RefSeq" id="WP_143016797.1">
    <property type="nucleotide sequence ID" value="NZ_FNAN01000003.1"/>
</dbReference>
<name>A0A1G7A0T3_9BACT</name>
<gene>
    <name evidence="1" type="ORF">SAMN04487996_103300</name>
</gene>
<sequence>MATFKWLSDYDELIASYTIHDLRESGDMHYINIEVHLKDSSQLFIKEFNEPGRRKYSFHWQSRSGELILRWDNAPHFQNLPNFPHHKHLPDQSVESSYDIPLEDVLQYIANRIY</sequence>
<dbReference type="STRING" id="659014.SAMN04487996_103300"/>
<dbReference type="AlphaFoldDB" id="A0A1G7A0T3"/>
<evidence type="ECO:0000313" key="1">
    <source>
        <dbReference type="EMBL" id="SDE08432.1"/>
    </source>
</evidence>
<dbReference type="OrthoDB" id="572460at2"/>
<organism evidence="1 2">
    <name type="scientific">Dyadobacter soli</name>
    <dbReference type="NCBI Taxonomy" id="659014"/>
    <lineage>
        <taxon>Bacteria</taxon>
        <taxon>Pseudomonadati</taxon>
        <taxon>Bacteroidota</taxon>
        <taxon>Cytophagia</taxon>
        <taxon>Cytophagales</taxon>
        <taxon>Spirosomataceae</taxon>
        <taxon>Dyadobacter</taxon>
    </lineage>
</organism>
<dbReference type="Proteomes" id="UP000198748">
    <property type="component" value="Unassembled WGS sequence"/>
</dbReference>
<dbReference type="Pfam" id="PF20126">
    <property type="entry name" value="TumE"/>
    <property type="match status" value="1"/>
</dbReference>
<reference evidence="2" key="1">
    <citation type="submission" date="2016-10" db="EMBL/GenBank/DDBJ databases">
        <authorList>
            <person name="Varghese N."/>
            <person name="Submissions S."/>
        </authorList>
    </citation>
    <scope>NUCLEOTIDE SEQUENCE [LARGE SCALE GENOMIC DNA]</scope>
    <source>
        <strain evidence="2">DSM 25329</strain>
    </source>
</reference>
<dbReference type="InterPro" id="IPR045397">
    <property type="entry name" value="TumE-like"/>
</dbReference>
<accession>A0A1G7A0T3</accession>